<reference evidence="4 5" key="1">
    <citation type="journal article" date="2016" name="Nat. Commun.">
        <title>Extremotolerant tardigrade genome and improved radiotolerance of human cultured cells by tardigrade-unique protein.</title>
        <authorList>
            <person name="Hashimoto T."/>
            <person name="Horikawa D.D."/>
            <person name="Saito Y."/>
            <person name="Kuwahara H."/>
            <person name="Kozuka-Hata H."/>
            <person name="Shin-I T."/>
            <person name="Minakuchi Y."/>
            <person name="Ohishi K."/>
            <person name="Motoyama A."/>
            <person name="Aizu T."/>
            <person name="Enomoto A."/>
            <person name="Kondo K."/>
            <person name="Tanaka S."/>
            <person name="Hara Y."/>
            <person name="Koshikawa S."/>
            <person name="Sagara H."/>
            <person name="Miura T."/>
            <person name="Yokobori S."/>
            <person name="Miyagawa K."/>
            <person name="Suzuki Y."/>
            <person name="Kubo T."/>
            <person name="Oyama M."/>
            <person name="Kohara Y."/>
            <person name="Fujiyama A."/>
            <person name="Arakawa K."/>
            <person name="Katayama T."/>
            <person name="Toyoda A."/>
            <person name="Kunieda T."/>
        </authorList>
    </citation>
    <scope>NUCLEOTIDE SEQUENCE [LARGE SCALE GENOMIC DNA]</scope>
    <source>
        <strain evidence="4 5">YOKOZUNA-1</strain>
    </source>
</reference>
<protein>
    <submittedName>
        <fullName evidence="4">Uncharacterized protein</fullName>
    </submittedName>
</protein>
<gene>
    <name evidence="4" type="primary">RvY_18715-1</name>
    <name evidence="4" type="synonym">RvY_18715.1</name>
    <name evidence="4" type="ORF">RvY_18715</name>
</gene>
<dbReference type="STRING" id="947166.A0A1D1WBM5"/>
<keyword evidence="1" id="KW-0812">Transmembrane</keyword>
<keyword evidence="5" id="KW-1185">Reference proteome</keyword>
<dbReference type="InterPro" id="IPR036640">
    <property type="entry name" value="ABC1_TM_sf"/>
</dbReference>
<keyword evidence="3" id="KW-0472">Membrane</keyword>
<comment type="caution">
    <text evidence="4">The sequence shown here is derived from an EMBL/GenBank/DDBJ whole genome shotgun (WGS) entry which is preliminary data.</text>
</comment>
<organism evidence="4 5">
    <name type="scientific">Ramazzottius varieornatus</name>
    <name type="common">Water bear</name>
    <name type="synonym">Tardigrade</name>
    <dbReference type="NCBI Taxonomy" id="947166"/>
    <lineage>
        <taxon>Eukaryota</taxon>
        <taxon>Metazoa</taxon>
        <taxon>Ecdysozoa</taxon>
        <taxon>Tardigrada</taxon>
        <taxon>Eutardigrada</taxon>
        <taxon>Parachela</taxon>
        <taxon>Hypsibioidea</taxon>
        <taxon>Ramazzottiidae</taxon>
        <taxon>Ramazzottius</taxon>
    </lineage>
</organism>
<dbReference type="AlphaFoldDB" id="A0A1D1WBM5"/>
<accession>A0A1D1WBM5</accession>
<dbReference type="EMBL" id="BDGG01000020">
    <property type="protein sequence ID" value="GAV09119.1"/>
    <property type="molecule type" value="Genomic_DNA"/>
</dbReference>
<evidence type="ECO:0000256" key="2">
    <source>
        <dbReference type="ARBA" id="ARBA00022989"/>
    </source>
</evidence>
<keyword evidence="2" id="KW-1133">Transmembrane helix</keyword>
<dbReference type="OrthoDB" id="6500128at2759"/>
<name>A0A1D1WBM5_RAMVA</name>
<evidence type="ECO:0000313" key="4">
    <source>
        <dbReference type="EMBL" id="GAV09119.1"/>
    </source>
</evidence>
<dbReference type="GO" id="GO:0005524">
    <property type="term" value="F:ATP binding"/>
    <property type="evidence" value="ECO:0007669"/>
    <property type="project" value="InterPro"/>
</dbReference>
<sequence length="195" mass="21711">MLRVPTFFQPLCSSAGSISATLRQPSVFTAPLRCFSRFVSVFRTKILIQPPSSSPCLSGLLGVAGLGFSSLLFLQTRTAFCQEFDEKKKNRVQAFRDAQKAIQIGVENAQFDWRLFWAFLRPDIWLIIGAIACSVCLAIINTEIPSLLGRLVNVIAQEAPKRPKEFAKLVRNPVSKLFGIYVLHVIQCVACSLNF</sequence>
<dbReference type="SUPFAM" id="SSF90123">
    <property type="entry name" value="ABC transporter transmembrane region"/>
    <property type="match status" value="1"/>
</dbReference>
<dbReference type="GO" id="GO:0016020">
    <property type="term" value="C:membrane"/>
    <property type="evidence" value="ECO:0007669"/>
    <property type="project" value="InterPro"/>
</dbReference>
<dbReference type="Gene3D" id="1.20.1560.10">
    <property type="entry name" value="ABC transporter type 1, transmembrane domain"/>
    <property type="match status" value="1"/>
</dbReference>
<proteinExistence type="predicted"/>
<dbReference type="Proteomes" id="UP000186922">
    <property type="component" value="Unassembled WGS sequence"/>
</dbReference>
<evidence type="ECO:0000313" key="5">
    <source>
        <dbReference type="Proteomes" id="UP000186922"/>
    </source>
</evidence>
<evidence type="ECO:0000256" key="3">
    <source>
        <dbReference type="ARBA" id="ARBA00023136"/>
    </source>
</evidence>
<evidence type="ECO:0000256" key="1">
    <source>
        <dbReference type="ARBA" id="ARBA00022692"/>
    </source>
</evidence>